<accession>A0A6P5GRX1</accession>
<dbReference type="AlphaFoldDB" id="A0A6P5GRX1"/>
<proteinExistence type="predicted"/>
<feature type="domain" description="SET" evidence="1">
    <location>
        <begin position="154"/>
        <end position="332"/>
    </location>
</feature>
<dbReference type="Gene3D" id="2.170.270.10">
    <property type="entry name" value="SET domain"/>
    <property type="match status" value="1"/>
</dbReference>
<dbReference type="Proteomes" id="UP000515123">
    <property type="component" value="Linkage group 21"/>
</dbReference>
<organism evidence="2 3">
    <name type="scientific">Ananas comosus</name>
    <name type="common">Pineapple</name>
    <name type="synonym">Ananas ananas</name>
    <dbReference type="NCBI Taxonomy" id="4615"/>
    <lineage>
        <taxon>Eukaryota</taxon>
        <taxon>Viridiplantae</taxon>
        <taxon>Streptophyta</taxon>
        <taxon>Embryophyta</taxon>
        <taxon>Tracheophyta</taxon>
        <taxon>Spermatophyta</taxon>
        <taxon>Magnoliopsida</taxon>
        <taxon>Liliopsida</taxon>
        <taxon>Poales</taxon>
        <taxon>Bromeliaceae</taxon>
        <taxon>Bromelioideae</taxon>
        <taxon>Ananas</taxon>
    </lineage>
</organism>
<dbReference type="PANTHER" id="PTHR47780:SF1">
    <property type="entry name" value="PROTEIN SET DOMAIN GROUP 41"/>
    <property type="match status" value="1"/>
</dbReference>
<dbReference type="Gene3D" id="1.25.40.10">
    <property type="entry name" value="Tetratricopeptide repeat domain"/>
    <property type="match status" value="1"/>
</dbReference>
<dbReference type="SUPFAM" id="SSF82199">
    <property type="entry name" value="SET domain"/>
    <property type="match status" value="1"/>
</dbReference>
<dbReference type="GeneID" id="109726302"/>
<keyword evidence="2" id="KW-1185">Reference proteome</keyword>
<protein>
    <submittedName>
        <fullName evidence="3">Protein SET DOMAIN GROUP 41 isoform X1</fullName>
    </submittedName>
</protein>
<evidence type="ECO:0000259" key="1">
    <source>
        <dbReference type="PROSITE" id="PS50280"/>
    </source>
</evidence>
<dbReference type="InterPro" id="IPR001214">
    <property type="entry name" value="SET_dom"/>
</dbReference>
<reference evidence="2" key="1">
    <citation type="journal article" date="2015" name="Nat. Genet.">
        <title>The pineapple genome and the evolution of CAM photosynthesis.</title>
        <authorList>
            <person name="Ming R."/>
            <person name="VanBuren R."/>
            <person name="Wai C.M."/>
            <person name="Tang H."/>
            <person name="Schatz M.C."/>
            <person name="Bowers J.E."/>
            <person name="Lyons E."/>
            <person name="Wang M.L."/>
            <person name="Chen J."/>
            <person name="Biggers E."/>
            <person name="Zhang J."/>
            <person name="Huang L."/>
            <person name="Zhang L."/>
            <person name="Miao W."/>
            <person name="Zhang J."/>
            <person name="Ye Z."/>
            <person name="Miao C."/>
            <person name="Lin Z."/>
            <person name="Wang H."/>
            <person name="Zhou H."/>
            <person name="Yim W.C."/>
            <person name="Priest H.D."/>
            <person name="Zheng C."/>
            <person name="Woodhouse M."/>
            <person name="Edger P.P."/>
            <person name="Guyot R."/>
            <person name="Guo H.B."/>
            <person name="Guo H."/>
            <person name="Zheng G."/>
            <person name="Singh R."/>
            <person name="Sharma A."/>
            <person name="Min X."/>
            <person name="Zheng Y."/>
            <person name="Lee H."/>
            <person name="Gurtowski J."/>
            <person name="Sedlazeck F.J."/>
            <person name="Harkess A."/>
            <person name="McKain M.R."/>
            <person name="Liao Z."/>
            <person name="Fang J."/>
            <person name="Liu J."/>
            <person name="Zhang X."/>
            <person name="Zhang Q."/>
            <person name="Hu W."/>
            <person name="Qin Y."/>
            <person name="Wang K."/>
            <person name="Chen L.Y."/>
            <person name="Shirley N."/>
            <person name="Lin Y.R."/>
            <person name="Liu L.Y."/>
            <person name="Hernandez A.G."/>
            <person name="Wright C.L."/>
            <person name="Bulone V."/>
            <person name="Tuskan G.A."/>
            <person name="Heath K."/>
            <person name="Zee F."/>
            <person name="Moore P.H."/>
            <person name="Sunkar R."/>
            <person name="Leebens-Mack J.H."/>
            <person name="Mockler T."/>
            <person name="Bennetzen J.L."/>
            <person name="Freeling M."/>
            <person name="Sankoff D."/>
            <person name="Paterson A.H."/>
            <person name="Zhu X."/>
            <person name="Yang X."/>
            <person name="Smith J.A."/>
            <person name="Cushman J.C."/>
            <person name="Paull R.E."/>
            <person name="Yu Q."/>
        </authorList>
    </citation>
    <scope>NUCLEOTIDE SEQUENCE [LARGE SCALE GENOMIC DNA]</scope>
    <source>
        <strain evidence="2">cv. F153</strain>
    </source>
</reference>
<dbReference type="OrthoDB" id="5945798at2759"/>
<gene>
    <name evidence="3" type="primary">LOC109726302</name>
</gene>
<dbReference type="InterPro" id="IPR011990">
    <property type="entry name" value="TPR-like_helical_dom_sf"/>
</dbReference>
<reference evidence="3" key="2">
    <citation type="submission" date="2025-08" db="UniProtKB">
        <authorList>
            <consortium name="RefSeq"/>
        </authorList>
    </citation>
    <scope>IDENTIFICATION</scope>
    <source>
        <tissue evidence="3">Leaf</tissue>
    </source>
</reference>
<name>A0A6P5GRX1_ANACO</name>
<dbReference type="CDD" id="cd20071">
    <property type="entry name" value="SET_SMYD"/>
    <property type="match status" value="1"/>
</dbReference>
<evidence type="ECO:0000313" key="3">
    <source>
        <dbReference type="RefSeq" id="XP_020111411.1"/>
    </source>
</evidence>
<sequence>MNELLRKRFSASSRRGLYPSARVPPLPGMEMRAREDTCMSHDLTPPIPPYAVSLHDRFLCSHCSSCFRALPSHAPQQCFDLKSRSNSAPPFSCPTCFASVRYCSSACFASDRPLHVSSHECFLLHQSHSGTCPADDDTADLRVALRLLYSLEMRGLLPSESTDLPNRIGGLLVSDLQKVLEEGGEVAEKIREGGMRMSCARNSGGLHGAVMVEEVVLWAVITNAVEVQVSKGPALGVAVYGPWFSWFNHSCSPNACYRFELDNWCEESTSCESSSFRVSPASTDEASIAWQGWYHEEGGLARALEFCKYGPRIVVRSIKPINKGEEVCVTYTDLLQPMAIRRVDLWPKYRFSCCCERCSASPQLYVDYILSCDARNLNTKNNNSATAEYDELADLLHEAIAEYSSEDNPKSCCYKLESLLLSQSSRGNNSMENTLSGRKFLLHPLHHLSLSAYVALASAYRSLYIIGLYEEQNGEALKMGRAAAAYSLLLAAATHYLSLFESSLIAPTSHFWLSAGETILNLVQSSISGKAKEKYESKFRSVSHFQCAKIERLSRDEFMSNSMQFIECISTILSRCWPFLVRSFSYLEKIEDPINFTWLGGAILRPLCSLGSKGTTAFGKSKCFAWEYQSGRRIEEEMNCLYQLAIYSLRYGRYLATICYGPQSYLIDKLTI</sequence>
<dbReference type="RefSeq" id="XP_020111411.1">
    <property type="nucleotide sequence ID" value="XM_020255822.1"/>
</dbReference>
<dbReference type="PROSITE" id="PS50280">
    <property type="entry name" value="SET"/>
    <property type="match status" value="1"/>
</dbReference>
<dbReference type="InterPro" id="IPR046341">
    <property type="entry name" value="SET_dom_sf"/>
</dbReference>
<evidence type="ECO:0000313" key="2">
    <source>
        <dbReference type="Proteomes" id="UP000515123"/>
    </source>
</evidence>
<dbReference type="PANTHER" id="PTHR47780">
    <property type="entry name" value="PROTEIN SET DOMAIN GROUP 41"/>
    <property type="match status" value="1"/>
</dbReference>